<evidence type="ECO:0000313" key="12">
    <source>
        <dbReference type="EMBL" id="JAI57463.1"/>
    </source>
</evidence>
<dbReference type="GO" id="GO:0032543">
    <property type="term" value="P:mitochondrial translation"/>
    <property type="evidence" value="ECO:0007669"/>
    <property type="project" value="TreeGrafter"/>
</dbReference>
<dbReference type="NCBIfam" id="TIGR03596">
    <property type="entry name" value="GTPase_YlqF"/>
    <property type="match status" value="1"/>
</dbReference>
<evidence type="ECO:0000256" key="4">
    <source>
        <dbReference type="ARBA" id="ARBA00022946"/>
    </source>
</evidence>
<dbReference type="FunFam" id="3.40.50.300:FF:000876">
    <property type="entry name" value="Mitochondrial GTPase 1"/>
    <property type="match status" value="1"/>
</dbReference>
<evidence type="ECO:0000256" key="8">
    <source>
        <dbReference type="ARBA" id="ARBA00045284"/>
    </source>
</evidence>
<dbReference type="PIRSF" id="PIRSF006230">
    <property type="entry name" value="MG442"/>
    <property type="match status" value="1"/>
</dbReference>
<keyword evidence="4" id="KW-0809">Transit peptide</keyword>
<comment type="similarity">
    <text evidence="9">Belongs to the TRAFAC class YlqF/YawG GTPase family. MTG1 subfamily.</text>
</comment>
<accession>A0A0P4VV26</accession>
<dbReference type="InterPro" id="IPR016478">
    <property type="entry name" value="GTPase_MTG1"/>
</dbReference>
<keyword evidence="5 9" id="KW-0496">Mitochondrion</keyword>
<keyword evidence="2 9" id="KW-0547">Nucleotide-binding</keyword>
<keyword evidence="6 9" id="KW-0342">GTP-binding</keyword>
<feature type="domain" description="CP-type G" evidence="11">
    <location>
        <begin position="35"/>
        <end position="210"/>
    </location>
</feature>
<protein>
    <recommendedName>
        <fullName evidence="9">Mitochondrial GTPase 1</fullName>
    </recommendedName>
</protein>
<dbReference type="InterPro" id="IPR006073">
    <property type="entry name" value="GTP-bd"/>
</dbReference>
<keyword evidence="3" id="KW-0999">Mitochondrion inner membrane</keyword>
<feature type="binding site" evidence="10">
    <location>
        <position position="206"/>
    </location>
    <ligand>
        <name>GTP</name>
        <dbReference type="ChEBI" id="CHEBI:37565"/>
    </ligand>
</feature>
<dbReference type="GO" id="GO:0005743">
    <property type="term" value="C:mitochondrial inner membrane"/>
    <property type="evidence" value="ECO:0007669"/>
    <property type="project" value="UniProtKB-SubCell"/>
</dbReference>
<evidence type="ECO:0000256" key="2">
    <source>
        <dbReference type="ARBA" id="ARBA00022741"/>
    </source>
</evidence>
<proteinExistence type="inferred from homology"/>
<dbReference type="InterPro" id="IPR023179">
    <property type="entry name" value="GTP-bd_ortho_bundle_sf"/>
</dbReference>
<dbReference type="InterPro" id="IPR027417">
    <property type="entry name" value="P-loop_NTPase"/>
</dbReference>
<evidence type="ECO:0000256" key="5">
    <source>
        <dbReference type="ARBA" id="ARBA00023128"/>
    </source>
</evidence>
<dbReference type="Gene3D" id="1.10.1580.10">
    <property type="match status" value="1"/>
</dbReference>
<evidence type="ECO:0000256" key="6">
    <source>
        <dbReference type="ARBA" id="ARBA00023134"/>
    </source>
</evidence>
<dbReference type="GO" id="GO:0003924">
    <property type="term" value="F:GTPase activity"/>
    <property type="evidence" value="ECO:0007669"/>
    <property type="project" value="TreeGrafter"/>
</dbReference>
<dbReference type="InterPro" id="IPR030378">
    <property type="entry name" value="G_CP_dom"/>
</dbReference>
<name>A0A0P4VV26_SCYOL</name>
<dbReference type="SUPFAM" id="SSF52540">
    <property type="entry name" value="P-loop containing nucleoside triphosphate hydrolases"/>
    <property type="match status" value="1"/>
</dbReference>
<organism evidence="12">
    <name type="scientific">Scylla olivacea</name>
    <name type="common">Orange mud crab</name>
    <name type="synonym">Cancer olivacea</name>
    <dbReference type="NCBI Taxonomy" id="85551"/>
    <lineage>
        <taxon>Eukaryota</taxon>
        <taxon>Metazoa</taxon>
        <taxon>Ecdysozoa</taxon>
        <taxon>Arthropoda</taxon>
        <taxon>Crustacea</taxon>
        <taxon>Multicrustacea</taxon>
        <taxon>Malacostraca</taxon>
        <taxon>Eumalacostraca</taxon>
        <taxon>Eucarida</taxon>
        <taxon>Decapoda</taxon>
        <taxon>Pleocyemata</taxon>
        <taxon>Brachyura</taxon>
        <taxon>Eubrachyura</taxon>
        <taxon>Portunoidea</taxon>
        <taxon>Portunidae</taxon>
        <taxon>Portuninae</taxon>
        <taxon>Scylla</taxon>
    </lineage>
</organism>
<keyword evidence="7" id="KW-0472">Membrane</keyword>
<dbReference type="CDD" id="cd01856">
    <property type="entry name" value="YlqF"/>
    <property type="match status" value="1"/>
</dbReference>
<comment type="function">
    <text evidence="8 9">Plays a role in the regulation of the mitochondrial ribosome assembly and of translational activity. Displays mitochondrial GTPase activity.</text>
</comment>
<feature type="binding site" evidence="10">
    <location>
        <begin position="82"/>
        <end position="85"/>
    </location>
    <ligand>
        <name>GTP</name>
        <dbReference type="ChEBI" id="CHEBI:37565"/>
    </ligand>
</feature>
<dbReference type="PANTHER" id="PTHR45782">
    <property type="entry name" value="MITOCHONDRIAL RIBOSOME-ASSOCIATED GTPASE 1"/>
    <property type="match status" value="1"/>
</dbReference>
<evidence type="ECO:0000256" key="10">
    <source>
        <dbReference type="PIRSR" id="PIRSR006230-1"/>
    </source>
</evidence>
<dbReference type="FunFam" id="1.10.1580.10:FF:000004">
    <property type="entry name" value="Mitochondrial GTPase 1"/>
    <property type="match status" value="1"/>
</dbReference>
<comment type="subcellular location">
    <subcellularLocation>
        <location evidence="1">Mitochondrion inner membrane</location>
        <topology evidence="1">Peripheral membrane protein</topology>
        <orientation evidence="1">Matrix side</orientation>
    </subcellularLocation>
</comment>
<feature type="binding site" evidence="10">
    <location>
        <begin position="154"/>
        <end position="159"/>
    </location>
    <ligand>
        <name>GTP</name>
        <dbReference type="ChEBI" id="CHEBI:37565"/>
    </ligand>
</feature>
<dbReference type="Gene3D" id="3.40.50.300">
    <property type="entry name" value="P-loop containing nucleotide triphosphate hydrolases"/>
    <property type="match status" value="1"/>
</dbReference>
<dbReference type="GO" id="GO:0005525">
    <property type="term" value="F:GTP binding"/>
    <property type="evidence" value="ECO:0007669"/>
    <property type="project" value="UniProtKB-KW"/>
</dbReference>
<dbReference type="InterPro" id="IPR019991">
    <property type="entry name" value="GTP-bd_ribosome_bgen"/>
</dbReference>
<evidence type="ECO:0000256" key="3">
    <source>
        <dbReference type="ARBA" id="ARBA00022792"/>
    </source>
</evidence>
<sequence>MAAQVARHGVLMRQAFSVANHEVINWFPGHMAKGLTQMQQKLKGVDCVVEVHDARIPLSGRNPLFEKRLGLATLKPHLLVMNKVDLADPRCRQDVKEYYEKQGVPQVIFTNCKEPNSPGVKSIVRKVSRAIKDSERYSRSEETSYSVMVIGIPNVGKSSLINALRARHLGRSKATRVGAMPGITQSVLEKIKVCEDPKVYLMDTPGVLAPRITNVEMGLKLALAATIKDHLVGEDIIADYLLYRLNHMGNHKYVKFLGLDAPTDNIQDLLISAAVRNNWLRRVRDHRGINTCPDIMSTAARFIRAFRMGVFGRITLDDVP</sequence>
<evidence type="ECO:0000259" key="11">
    <source>
        <dbReference type="PROSITE" id="PS51721"/>
    </source>
</evidence>
<evidence type="ECO:0000256" key="7">
    <source>
        <dbReference type="ARBA" id="ARBA00023136"/>
    </source>
</evidence>
<evidence type="ECO:0000256" key="1">
    <source>
        <dbReference type="ARBA" id="ARBA00004443"/>
    </source>
</evidence>
<dbReference type="PANTHER" id="PTHR45782:SF4">
    <property type="entry name" value="MITOCHONDRIAL RIBOSOME-ASSOCIATED GTPASE 1"/>
    <property type="match status" value="1"/>
</dbReference>
<dbReference type="EMBL" id="GDRN01107161">
    <property type="protein sequence ID" value="JAI57463.1"/>
    <property type="molecule type" value="Transcribed_RNA"/>
</dbReference>
<reference evidence="12" key="1">
    <citation type="submission" date="2015-09" db="EMBL/GenBank/DDBJ databases">
        <title>Scylla olivacea transcriptome.</title>
        <authorList>
            <person name="Ikhwanuddin M."/>
        </authorList>
    </citation>
    <scope>NUCLEOTIDE SEQUENCE</scope>
</reference>
<evidence type="ECO:0000256" key="9">
    <source>
        <dbReference type="PIRNR" id="PIRNR006230"/>
    </source>
</evidence>
<dbReference type="PROSITE" id="PS51721">
    <property type="entry name" value="G_CP"/>
    <property type="match status" value="1"/>
</dbReference>
<dbReference type="AlphaFoldDB" id="A0A0P4VV26"/>
<dbReference type="Pfam" id="PF01926">
    <property type="entry name" value="MMR_HSR1"/>
    <property type="match status" value="1"/>
</dbReference>